<sequence>MICPNCNFVTENDVAYCPQCGAPMAAASNDPTNQPQVQPQDTAQMPQQQYSPNAGYGTYTAQVTYNQQMPQQQAYQGPLYCKNCGRPLNPGAAVCVNCGVAVGVGNQFCANCGNQVDPMAAICTHCGAAQQGGNYGGVSQAKSKLTAGLLGIFLGLFGVHNFYLGFIGKAVIQLVVSILGMFLMCVAIGGLMILGMWIWGLVEGIMILTGSIPADAKGIPLRD</sequence>
<feature type="domain" description="TM2" evidence="7">
    <location>
        <begin position="141"/>
        <end position="186"/>
    </location>
</feature>
<keyword evidence="10" id="KW-1185">Reference proteome</keyword>
<dbReference type="RefSeq" id="WP_186996911.1">
    <property type="nucleotide sequence ID" value="NZ_JACOQK010000001.1"/>
</dbReference>
<keyword evidence="3 6" id="KW-1133">Transmembrane helix</keyword>
<accession>A0ABR7ITJ6</accession>
<dbReference type="EMBL" id="JACOQK010000001">
    <property type="protein sequence ID" value="MBC5788339.1"/>
    <property type="molecule type" value="Genomic_DNA"/>
</dbReference>
<evidence type="ECO:0000256" key="3">
    <source>
        <dbReference type="ARBA" id="ARBA00022989"/>
    </source>
</evidence>
<evidence type="ECO:0000256" key="2">
    <source>
        <dbReference type="ARBA" id="ARBA00022692"/>
    </source>
</evidence>
<name>A0ABR7ITJ6_9CLOT</name>
<evidence type="ECO:0000313" key="9">
    <source>
        <dbReference type="EMBL" id="MBC5788339.1"/>
    </source>
</evidence>
<dbReference type="Pfam" id="PF12773">
    <property type="entry name" value="DZR"/>
    <property type="match status" value="1"/>
</dbReference>
<keyword evidence="2 6" id="KW-0812">Transmembrane</keyword>
<evidence type="ECO:0000256" key="4">
    <source>
        <dbReference type="ARBA" id="ARBA00023136"/>
    </source>
</evidence>
<feature type="domain" description="DZANK-type" evidence="8">
    <location>
        <begin position="81"/>
        <end position="127"/>
    </location>
</feature>
<feature type="transmembrane region" description="Helical" evidence="6">
    <location>
        <begin position="170"/>
        <end position="199"/>
    </location>
</feature>
<proteinExistence type="predicted"/>
<evidence type="ECO:0000259" key="7">
    <source>
        <dbReference type="Pfam" id="PF05154"/>
    </source>
</evidence>
<dbReference type="InterPro" id="IPR007829">
    <property type="entry name" value="TM2"/>
</dbReference>
<feature type="transmembrane region" description="Helical" evidence="6">
    <location>
        <begin position="145"/>
        <end position="164"/>
    </location>
</feature>
<comment type="caution">
    <text evidence="9">The sequence shown here is derived from an EMBL/GenBank/DDBJ whole genome shotgun (WGS) entry which is preliminary data.</text>
</comment>
<evidence type="ECO:0000256" key="5">
    <source>
        <dbReference type="SAM" id="MobiDB-lite"/>
    </source>
</evidence>
<keyword evidence="4 6" id="KW-0472">Membrane</keyword>
<dbReference type="InterPro" id="IPR025874">
    <property type="entry name" value="DZR"/>
</dbReference>
<dbReference type="Proteomes" id="UP000649151">
    <property type="component" value="Unassembled WGS sequence"/>
</dbReference>
<comment type="subcellular location">
    <subcellularLocation>
        <location evidence="1">Membrane</location>
        <topology evidence="1">Multi-pass membrane protein</topology>
    </subcellularLocation>
</comment>
<evidence type="ECO:0000259" key="8">
    <source>
        <dbReference type="Pfam" id="PF12773"/>
    </source>
</evidence>
<gene>
    <name evidence="9" type="ORF">H8Z77_10015</name>
</gene>
<feature type="compositionally biased region" description="Low complexity" evidence="5">
    <location>
        <begin position="36"/>
        <end position="49"/>
    </location>
</feature>
<evidence type="ECO:0000313" key="10">
    <source>
        <dbReference type="Proteomes" id="UP000649151"/>
    </source>
</evidence>
<protein>
    <submittedName>
        <fullName evidence="9">Zinc ribbon domain-containing protein</fullName>
    </submittedName>
</protein>
<evidence type="ECO:0000256" key="1">
    <source>
        <dbReference type="ARBA" id="ARBA00004141"/>
    </source>
</evidence>
<reference evidence="9 10" key="1">
    <citation type="submission" date="2020-08" db="EMBL/GenBank/DDBJ databases">
        <title>Genome public.</title>
        <authorList>
            <person name="Liu C."/>
            <person name="Sun Q."/>
        </authorList>
    </citation>
    <scope>NUCLEOTIDE SEQUENCE [LARGE SCALE GENOMIC DNA]</scope>
    <source>
        <strain evidence="9 10">NSJ-27</strain>
    </source>
</reference>
<dbReference type="Pfam" id="PF05154">
    <property type="entry name" value="TM2"/>
    <property type="match status" value="1"/>
</dbReference>
<feature type="region of interest" description="Disordered" evidence="5">
    <location>
        <begin position="28"/>
        <end position="49"/>
    </location>
</feature>
<evidence type="ECO:0000256" key="6">
    <source>
        <dbReference type="SAM" id="Phobius"/>
    </source>
</evidence>
<organism evidence="9 10">
    <name type="scientific">Clostridium facile</name>
    <dbReference type="NCBI Taxonomy" id="2763035"/>
    <lineage>
        <taxon>Bacteria</taxon>
        <taxon>Bacillati</taxon>
        <taxon>Bacillota</taxon>
        <taxon>Clostridia</taxon>
        <taxon>Eubacteriales</taxon>
        <taxon>Clostridiaceae</taxon>
        <taxon>Clostridium</taxon>
    </lineage>
</organism>